<protein>
    <submittedName>
        <fullName evidence="1">Uncharacterized protein</fullName>
    </submittedName>
</protein>
<sequence>MKEKGEAVSDFVKSKSISQQRQYLPIYSIRDELLQMKQAIAVHITSPPGDILIFLTDQDEIDATCYALAQRMEQLTSSTKKGVSKLSILPIYSQLPAD</sequence>
<proteinExistence type="predicted"/>
<dbReference type="InterPro" id="IPR027417">
    <property type="entry name" value="P-loop_NTPase"/>
</dbReference>
<reference evidence="1 2" key="1">
    <citation type="journal article" date="2020" name="Mol. Biol. Evol.">
        <title>Distinct Expression and Methylation Patterns for Genes with Different Fates following a Single Whole-Genome Duplication in Flowering Plants.</title>
        <authorList>
            <person name="Shi T."/>
            <person name="Rahmani R.S."/>
            <person name="Gugger P.F."/>
            <person name="Wang M."/>
            <person name="Li H."/>
            <person name="Zhang Y."/>
            <person name="Li Z."/>
            <person name="Wang Q."/>
            <person name="Van de Peer Y."/>
            <person name="Marchal K."/>
            <person name="Chen J."/>
        </authorList>
    </citation>
    <scope>NUCLEOTIDE SEQUENCE [LARGE SCALE GENOMIC DNA]</scope>
    <source>
        <tissue evidence="1">Leaf</tissue>
    </source>
</reference>
<evidence type="ECO:0000313" key="2">
    <source>
        <dbReference type="Proteomes" id="UP000607653"/>
    </source>
</evidence>
<gene>
    <name evidence="1" type="ORF">HUJ06_013685</name>
</gene>
<dbReference type="Proteomes" id="UP000607653">
    <property type="component" value="Unassembled WGS sequence"/>
</dbReference>
<dbReference type="Gene3D" id="3.40.50.300">
    <property type="entry name" value="P-loop containing nucleotide triphosphate hydrolases"/>
    <property type="match status" value="1"/>
</dbReference>
<comment type="caution">
    <text evidence="1">The sequence shown here is derived from an EMBL/GenBank/DDBJ whole genome shotgun (WGS) entry which is preliminary data.</text>
</comment>
<organism evidence="1 2">
    <name type="scientific">Nelumbo nucifera</name>
    <name type="common">Sacred lotus</name>
    <dbReference type="NCBI Taxonomy" id="4432"/>
    <lineage>
        <taxon>Eukaryota</taxon>
        <taxon>Viridiplantae</taxon>
        <taxon>Streptophyta</taxon>
        <taxon>Embryophyta</taxon>
        <taxon>Tracheophyta</taxon>
        <taxon>Spermatophyta</taxon>
        <taxon>Magnoliopsida</taxon>
        <taxon>Proteales</taxon>
        <taxon>Nelumbonaceae</taxon>
        <taxon>Nelumbo</taxon>
    </lineage>
</organism>
<accession>A0A822Z2V9</accession>
<keyword evidence="2" id="KW-1185">Reference proteome</keyword>
<dbReference type="EMBL" id="DUZY01000005">
    <property type="protein sequence ID" value="DAD39362.1"/>
    <property type="molecule type" value="Genomic_DNA"/>
</dbReference>
<name>A0A822Z2V9_NELNU</name>
<dbReference type="AlphaFoldDB" id="A0A822Z2V9"/>
<evidence type="ECO:0000313" key="1">
    <source>
        <dbReference type="EMBL" id="DAD39362.1"/>
    </source>
</evidence>